<reference evidence="1 2" key="1">
    <citation type="submission" date="2024-06" db="EMBL/GenBank/DDBJ databases">
        <title>Genomic Encyclopedia of Type Strains, Phase IV (KMG-IV): sequencing the most valuable type-strain genomes for metagenomic binning, comparative biology and taxonomic classification.</title>
        <authorList>
            <person name="Goeker M."/>
        </authorList>
    </citation>
    <scope>NUCLEOTIDE SEQUENCE [LARGE SCALE GENOMIC DNA]</scope>
    <source>
        <strain evidence="1 2">DSM 29780</strain>
    </source>
</reference>
<dbReference type="Proteomes" id="UP001549047">
    <property type="component" value="Unassembled WGS sequence"/>
</dbReference>
<evidence type="ECO:0000313" key="1">
    <source>
        <dbReference type="EMBL" id="MET3613543.1"/>
    </source>
</evidence>
<dbReference type="RefSeq" id="WP_354556071.1">
    <property type="nucleotide sequence ID" value="NZ_JBEPMB010000002.1"/>
</dbReference>
<name>A0ABV2IYG1_9HYPH</name>
<proteinExistence type="predicted"/>
<comment type="caution">
    <text evidence="1">The sequence shown here is derived from an EMBL/GenBank/DDBJ whole genome shotgun (WGS) entry which is preliminary data.</text>
</comment>
<protein>
    <submittedName>
        <fullName evidence="1">Uncharacterized protein</fullName>
    </submittedName>
</protein>
<evidence type="ECO:0000313" key="2">
    <source>
        <dbReference type="Proteomes" id="UP001549047"/>
    </source>
</evidence>
<dbReference type="EMBL" id="JBEPMB010000002">
    <property type="protein sequence ID" value="MET3613543.1"/>
    <property type="molecule type" value="Genomic_DNA"/>
</dbReference>
<sequence length="60" mass="6571">MTAKTPSQILAETVVDKLFDAGLIREVARKGIESKLASGKIKGEDWKLELELAVAKESEK</sequence>
<accession>A0ABV2IYG1</accession>
<organism evidence="1 2">
    <name type="scientific">Rhizobium aquaticum</name>
    <dbReference type="NCBI Taxonomy" id="1549636"/>
    <lineage>
        <taxon>Bacteria</taxon>
        <taxon>Pseudomonadati</taxon>
        <taxon>Pseudomonadota</taxon>
        <taxon>Alphaproteobacteria</taxon>
        <taxon>Hyphomicrobiales</taxon>
        <taxon>Rhizobiaceae</taxon>
        <taxon>Rhizobium/Agrobacterium group</taxon>
        <taxon>Rhizobium</taxon>
    </lineage>
</organism>
<gene>
    <name evidence="1" type="ORF">ABID16_001872</name>
</gene>
<keyword evidence="2" id="KW-1185">Reference proteome</keyword>